<dbReference type="InterPro" id="IPR036388">
    <property type="entry name" value="WH-like_DNA-bd_sf"/>
</dbReference>
<evidence type="ECO:0000313" key="3">
    <source>
        <dbReference type="EMBL" id="MCO1659587.1"/>
    </source>
</evidence>
<keyword evidence="3" id="KW-0378">Hydrolase</keyword>
<dbReference type="Gene3D" id="1.10.10.10">
    <property type="entry name" value="Winged helix-like DNA-binding domain superfamily/Winged helix DNA-binding domain"/>
    <property type="match status" value="1"/>
</dbReference>
<dbReference type="EMBL" id="JAGSOV010000068">
    <property type="protein sequence ID" value="MCO1659587.1"/>
    <property type="molecule type" value="Genomic_DNA"/>
</dbReference>
<dbReference type="PANTHER" id="PTHR43736:SF4">
    <property type="entry name" value="SLR1690 PROTEIN"/>
    <property type="match status" value="1"/>
</dbReference>
<reference evidence="3" key="1">
    <citation type="submission" date="2021-04" db="EMBL/GenBank/DDBJ databases">
        <title>Pseudonocardia sp. nov., isolated from sandy soil of mangrove forest.</title>
        <authorList>
            <person name="Zan Z."/>
            <person name="Huang R."/>
            <person name="Liu W."/>
        </authorList>
    </citation>
    <scope>NUCLEOTIDE SEQUENCE</scope>
    <source>
        <strain evidence="3">S2-4</strain>
    </source>
</reference>
<dbReference type="CDD" id="cd18873">
    <property type="entry name" value="NUDIX_NadM_like"/>
    <property type="match status" value="1"/>
</dbReference>
<accession>A0ABT1A993</accession>
<name>A0ABT1A993_9PSEU</name>
<protein>
    <submittedName>
        <fullName evidence="3">NUDIX hydrolase</fullName>
    </submittedName>
</protein>
<evidence type="ECO:0000259" key="1">
    <source>
        <dbReference type="Pfam" id="PF00293"/>
    </source>
</evidence>
<dbReference type="Pfam" id="PF21906">
    <property type="entry name" value="WHD_NrtR"/>
    <property type="match status" value="1"/>
</dbReference>
<dbReference type="Pfam" id="PF00293">
    <property type="entry name" value="NUDIX"/>
    <property type="match status" value="1"/>
</dbReference>
<dbReference type="InterPro" id="IPR000086">
    <property type="entry name" value="NUDIX_hydrolase_dom"/>
</dbReference>
<dbReference type="SUPFAM" id="SSF55811">
    <property type="entry name" value="Nudix"/>
    <property type="match status" value="1"/>
</dbReference>
<evidence type="ECO:0000313" key="4">
    <source>
        <dbReference type="Proteomes" id="UP001165283"/>
    </source>
</evidence>
<dbReference type="SUPFAM" id="SSF46785">
    <property type="entry name" value="Winged helix' DNA-binding domain"/>
    <property type="match status" value="1"/>
</dbReference>
<proteinExistence type="predicted"/>
<keyword evidence="4" id="KW-1185">Reference proteome</keyword>
<feature type="domain" description="Nudix hydrolase" evidence="1">
    <location>
        <begin position="22"/>
        <end position="107"/>
    </location>
</feature>
<feature type="domain" description="NrtR DNA-binding winged helix" evidence="2">
    <location>
        <begin position="165"/>
        <end position="219"/>
    </location>
</feature>
<organism evidence="3 4">
    <name type="scientific">Pseudonocardia humida</name>
    <dbReference type="NCBI Taxonomy" id="2800819"/>
    <lineage>
        <taxon>Bacteria</taxon>
        <taxon>Bacillati</taxon>
        <taxon>Actinomycetota</taxon>
        <taxon>Actinomycetes</taxon>
        <taxon>Pseudonocardiales</taxon>
        <taxon>Pseudonocardiaceae</taxon>
        <taxon>Pseudonocardia</taxon>
    </lineage>
</organism>
<dbReference type="GO" id="GO:0016787">
    <property type="term" value="F:hydrolase activity"/>
    <property type="evidence" value="ECO:0007669"/>
    <property type="project" value="UniProtKB-KW"/>
</dbReference>
<dbReference type="InterPro" id="IPR015797">
    <property type="entry name" value="NUDIX_hydrolase-like_dom_sf"/>
</dbReference>
<dbReference type="Proteomes" id="UP001165283">
    <property type="component" value="Unassembled WGS sequence"/>
</dbReference>
<evidence type="ECO:0000259" key="2">
    <source>
        <dbReference type="Pfam" id="PF21906"/>
    </source>
</evidence>
<gene>
    <name evidence="3" type="ORF">KDL28_31410</name>
</gene>
<dbReference type="Gene3D" id="3.90.79.10">
    <property type="entry name" value="Nucleoside Triphosphate Pyrophosphohydrolase"/>
    <property type="match status" value="1"/>
</dbReference>
<dbReference type="InterPro" id="IPR036390">
    <property type="entry name" value="WH_DNA-bd_sf"/>
</dbReference>
<sequence>MSTMVWRDDSGRSLADWPRPSVAVDVALLTVRDGRLAVLVHRRTDGYAAGAWSLPGTFVHEHERLADTALRALRDKAGVGGQRPEQLGVFDDPRRDARGRVLSVAHVDLVPADRLPDALLVPVVDGRAELPDGGDLAFDHGLILRRAVDWARALYRDRPDPRGLLPAVEFTLLDLLRLHEAVLGEELQKDTFRRRMLAGLVETPGRSRGSVGKPARLFRRIDGDGDVRDLTAPRE</sequence>
<dbReference type="InterPro" id="IPR054105">
    <property type="entry name" value="WHD_NrtR"/>
</dbReference>
<dbReference type="PANTHER" id="PTHR43736">
    <property type="entry name" value="ADP-RIBOSE PYROPHOSPHATASE"/>
    <property type="match status" value="1"/>
</dbReference>
<comment type="caution">
    <text evidence="3">The sequence shown here is derived from an EMBL/GenBank/DDBJ whole genome shotgun (WGS) entry which is preliminary data.</text>
</comment>